<reference evidence="4 5" key="1">
    <citation type="submission" date="2012-10" db="EMBL/GenBank/DDBJ databases">
        <authorList>
            <person name="Zafar N."/>
            <person name="Inman J."/>
            <person name="Hall N."/>
            <person name="Lorenzi H."/>
            <person name="Caler E."/>
        </authorList>
    </citation>
    <scope>NUCLEOTIDE SEQUENCE [LARGE SCALE GENOMIC DNA]</scope>
    <source>
        <strain evidence="4 5">IP1</strain>
    </source>
</reference>
<accession>A0A0A1TYH5</accession>
<sequence length="169" mass="18486">MSKCLVIIDVQNDYMSTGKVPCFKAEETKAKVITLGKQFITNNYHVVLVQHVAPKGAPFFEEGTDGDKLCEDLVSAFPEAKVVKKTHASSFIGTNLNTILGELKVTEIYTCGLLTQNCVLFTCLDKEAQKYHPKMVVDCVTSITELVNAIAIGGSSDFVSQITSDKIFN</sequence>
<dbReference type="AlphaFoldDB" id="A0A0A1TYH5"/>
<dbReference type="OrthoDB" id="1739143at2759"/>
<evidence type="ECO:0000256" key="1">
    <source>
        <dbReference type="ARBA" id="ARBA00006336"/>
    </source>
</evidence>
<dbReference type="Proteomes" id="UP000014680">
    <property type="component" value="Unassembled WGS sequence"/>
</dbReference>
<evidence type="ECO:0000256" key="2">
    <source>
        <dbReference type="ARBA" id="ARBA00022801"/>
    </source>
</evidence>
<dbReference type="RefSeq" id="XP_004185890.1">
    <property type="nucleotide sequence ID" value="XM_004185842.1"/>
</dbReference>
<dbReference type="InterPro" id="IPR000868">
    <property type="entry name" value="Isochorismatase-like_dom"/>
</dbReference>
<dbReference type="Pfam" id="PF00857">
    <property type="entry name" value="Isochorismatase"/>
    <property type="match status" value="1"/>
</dbReference>
<dbReference type="Gene3D" id="3.40.50.850">
    <property type="entry name" value="Isochorismatase-like"/>
    <property type="match status" value="1"/>
</dbReference>
<dbReference type="PANTHER" id="PTHR43540:SF15">
    <property type="entry name" value="BLR5631 PROTEIN"/>
    <property type="match status" value="1"/>
</dbReference>
<dbReference type="GO" id="GO:0016787">
    <property type="term" value="F:hydrolase activity"/>
    <property type="evidence" value="ECO:0007669"/>
    <property type="project" value="UniProtKB-KW"/>
</dbReference>
<name>A0A0A1TYH5_ENTIV</name>
<dbReference type="InterPro" id="IPR036380">
    <property type="entry name" value="Isochorismatase-like_sf"/>
</dbReference>
<keyword evidence="5" id="KW-1185">Reference proteome</keyword>
<dbReference type="KEGG" id="eiv:EIN_160980"/>
<gene>
    <name evidence="4" type="ORF">EIN_160980</name>
</gene>
<dbReference type="PANTHER" id="PTHR43540">
    <property type="entry name" value="PEROXYUREIDOACRYLATE/UREIDOACRYLATE AMIDOHYDROLASE-RELATED"/>
    <property type="match status" value="1"/>
</dbReference>
<protein>
    <recommendedName>
        <fullName evidence="3">Isochorismatase-like domain-containing protein</fullName>
    </recommendedName>
</protein>
<evidence type="ECO:0000313" key="5">
    <source>
        <dbReference type="Proteomes" id="UP000014680"/>
    </source>
</evidence>
<evidence type="ECO:0000313" key="4">
    <source>
        <dbReference type="EMBL" id="ELP86544.1"/>
    </source>
</evidence>
<feature type="domain" description="Isochorismatase-like" evidence="3">
    <location>
        <begin position="4"/>
        <end position="151"/>
    </location>
</feature>
<dbReference type="OMA" id="IMADNFA"/>
<proteinExistence type="inferred from homology"/>
<dbReference type="VEuPathDB" id="AmoebaDB:EIN_160980"/>
<dbReference type="SUPFAM" id="SSF52499">
    <property type="entry name" value="Isochorismatase-like hydrolases"/>
    <property type="match status" value="1"/>
</dbReference>
<dbReference type="EMBL" id="KB206960">
    <property type="protein sequence ID" value="ELP86544.1"/>
    <property type="molecule type" value="Genomic_DNA"/>
</dbReference>
<dbReference type="GeneID" id="14885525"/>
<dbReference type="InterPro" id="IPR050272">
    <property type="entry name" value="Isochorismatase-like_hydrls"/>
</dbReference>
<keyword evidence="2" id="KW-0378">Hydrolase</keyword>
<comment type="similarity">
    <text evidence="1">Belongs to the isochorismatase family.</text>
</comment>
<dbReference type="CDD" id="cd00431">
    <property type="entry name" value="cysteine_hydrolases"/>
    <property type="match status" value="1"/>
</dbReference>
<evidence type="ECO:0000259" key="3">
    <source>
        <dbReference type="Pfam" id="PF00857"/>
    </source>
</evidence>
<organism evidence="4 5">
    <name type="scientific">Entamoeba invadens IP1</name>
    <dbReference type="NCBI Taxonomy" id="370355"/>
    <lineage>
        <taxon>Eukaryota</taxon>
        <taxon>Amoebozoa</taxon>
        <taxon>Evosea</taxon>
        <taxon>Archamoebae</taxon>
        <taxon>Mastigamoebida</taxon>
        <taxon>Entamoebidae</taxon>
        <taxon>Entamoeba</taxon>
    </lineage>
</organism>